<keyword evidence="7" id="KW-1185">Reference proteome</keyword>
<dbReference type="Gene3D" id="3.40.1410.10">
    <property type="entry name" value="Chorismate lyase-like"/>
    <property type="match status" value="1"/>
</dbReference>
<dbReference type="Pfam" id="PF07702">
    <property type="entry name" value="UTRA"/>
    <property type="match status" value="1"/>
</dbReference>
<dbReference type="SMART" id="SM00345">
    <property type="entry name" value="HTH_GNTR"/>
    <property type="match status" value="1"/>
</dbReference>
<dbReference type="SUPFAM" id="SSF46785">
    <property type="entry name" value="Winged helix' DNA-binding domain"/>
    <property type="match status" value="1"/>
</dbReference>
<dbReference type="InterPro" id="IPR036388">
    <property type="entry name" value="WH-like_DNA-bd_sf"/>
</dbReference>
<sequence>MDGSPSASAEAGRLKRDLVRDHLLDLVETLEPGQAIPSERRLCAELSVSRPTVRAVVDDLVRDGLLVRRHGQGMFVARRKIAQNLAPATQGPATAHAVAGVTGTWSSRTVDFTRITAGARVGRRLRLAPSAPVLRVTRLRLVDGEPMAVDTLYLPEELVPGITAADLEENSFYELLEVRYGIGVTEAVQTIEPTVTDEEEAALLGVPLHFPALLFERVTEDADGRVVEFAHSVYRGDRYRVVSRLSLTRNRGGGRVLAGEWSTGSGDAGAMPSDPYFAAPSAS</sequence>
<feature type="domain" description="HTH gntR-type" evidence="5">
    <location>
        <begin position="12"/>
        <end position="79"/>
    </location>
</feature>
<dbReference type="EMBL" id="BAAAQM010000038">
    <property type="protein sequence ID" value="GAA1987373.1"/>
    <property type="molecule type" value="Genomic_DNA"/>
</dbReference>
<name>A0ABP5DZA5_9ACTN</name>
<dbReference type="RefSeq" id="WP_344660275.1">
    <property type="nucleotide sequence ID" value="NZ_BAAAQM010000038.1"/>
</dbReference>
<dbReference type="PANTHER" id="PTHR44846:SF1">
    <property type="entry name" value="MANNOSYL-D-GLYCERATE TRANSPORT_METABOLISM SYSTEM REPRESSOR MNGR-RELATED"/>
    <property type="match status" value="1"/>
</dbReference>
<dbReference type="Gene3D" id="1.10.10.10">
    <property type="entry name" value="Winged helix-like DNA-binding domain superfamily/Winged helix DNA-binding domain"/>
    <property type="match status" value="1"/>
</dbReference>
<dbReference type="InterPro" id="IPR036390">
    <property type="entry name" value="WH_DNA-bd_sf"/>
</dbReference>
<evidence type="ECO:0000259" key="5">
    <source>
        <dbReference type="PROSITE" id="PS50949"/>
    </source>
</evidence>
<comment type="caution">
    <text evidence="6">The sequence shown here is derived from an EMBL/GenBank/DDBJ whole genome shotgun (WGS) entry which is preliminary data.</text>
</comment>
<dbReference type="SMART" id="SM00866">
    <property type="entry name" value="UTRA"/>
    <property type="match status" value="1"/>
</dbReference>
<evidence type="ECO:0000256" key="2">
    <source>
        <dbReference type="ARBA" id="ARBA00023125"/>
    </source>
</evidence>
<dbReference type="PANTHER" id="PTHR44846">
    <property type="entry name" value="MANNOSYL-D-GLYCERATE TRANSPORT/METABOLISM SYSTEM REPRESSOR MNGR-RELATED"/>
    <property type="match status" value="1"/>
</dbReference>
<reference evidence="7" key="1">
    <citation type="journal article" date="2019" name="Int. J. Syst. Evol. Microbiol.">
        <title>The Global Catalogue of Microorganisms (GCM) 10K type strain sequencing project: providing services to taxonomists for standard genome sequencing and annotation.</title>
        <authorList>
            <consortium name="The Broad Institute Genomics Platform"/>
            <consortium name="The Broad Institute Genome Sequencing Center for Infectious Disease"/>
            <person name="Wu L."/>
            <person name="Ma J."/>
        </authorList>
    </citation>
    <scope>NUCLEOTIDE SEQUENCE [LARGE SCALE GENOMIC DNA]</scope>
    <source>
        <strain evidence="7">JCM 16013</strain>
    </source>
</reference>
<dbReference type="PRINTS" id="PR00035">
    <property type="entry name" value="HTHGNTR"/>
</dbReference>
<feature type="region of interest" description="Disordered" evidence="4">
    <location>
        <begin position="258"/>
        <end position="283"/>
    </location>
</feature>
<evidence type="ECO:0000256" key="4">
    <source>
        <dbReference type="SAM" id="MobiDB-lite"/>
    </source>
</evidence>
<evidence type="ECO:0000313" key="7">
    <source>
        <dbReference type="Proteomes" id="UP001499854"/>
    </source>
</evidence>
<dbReference type="Proteomes" id="UP001499854">
    <property type="component" value="Unassembled WGS sequence"/>
</dbReference>
<dbReference type="Pfam" id="PF00392">
    <property type="entry name" value="GntR"/>
    <property type="match status" value="1"/>
</dbReference>
<dbReference type="InterPro" id="IPR000524">
    <property type="entry name" value="Tscrpt_reg_HTH_GntR"/>
</dbReference>
<gene>
    <name evidence="6" type="ORF">GCM10009838_57670</name>
</gene>
<dbReference type="SUPFAM" id="SSF64288">
    <property type="entry name" value="Chorismate lyase-like"/>
    <property type="match status" value="1"/>
</dbReference>
<accession>A0ABP5DZA5</accession>
<keyword evidence="3" id="KW-0804">Transcription</keyword>
<proteinExistence type="predicted"/>
<keyword evidence="2" id="KW-0238">DNA-binding</keyword>
<evidence type="ECO:0000256" key="1">
    <source>
        <dbReference type="ARBA" id="ARBA00023015"/>
    </source>
</evidence>
<evidence type="ECO:0000313" key="6">
    <source>
        <dbReference type="EMBL" id="GAA1987373.1"/>
    </source>
</evidence>
<dbReference type="CDD" id="cd07377">
    <property type="entry name" value="WHTH_GntR"/>
    <property type="match status" value="1"/>
</dbReference>
<dbReference type="InterPro" id="IPR028978">
    <property type="entry name" value="Chorismate_lyase_/UTRA_dom_sf"/>
</dbReference>
<keyword evidence="1" id="KW-0805">Transcription regulation</keyword>
<protein>
    <submittedName>
        <fullName evidence="6">GntR family transcriptional regulator</fullName>
    </submittedName>
</protein>
<organism evidence="6 7">
    <name type="scientific">Catenulispora subtropica</name>
    <dbReference type="NCBI Taxonomy" id="450798"/>
    <lineage>
        <taxon>Bacteria</taxon>
        <taxon>Bacillati</taxon>
        <taxon>Actinomycetota</taxon>
        <taxon>Actinomycetes</taxon>
        <taxon>Catenulisporales</taxon>
        <taxon>Catenulisporaceae</taxon>
        <taxon>Catenulispora</taxon>
    </lineage>
</organism>
<dbReference type="PROSITE" id="PS50949">
    <property type="entry name" value="HTH_GNTR"/>
    <property type="match status" value="1"/>
</dbReference>
<dbReference type="InterPro" id="IPR011663">
    <property type="entry name" value="UTRA"/>
</dbReference>
<evidence type="ECO:0000256" key="3">
    <source>
        <dbReference type="ARBA" id="ARBA00023163"/>
    </source>
</evidence>
<dbReference type="InterPro" id="IPR050679">
    <property type="entry name" value="Bact_HTH_transcr_reg"/>
</dbReference>